<reference evidence="9" key="2">
    <citation type="journal article" date="2021" name="PeerJ">
        <title>Extensive microbial diversity within the chicken gut microbiome revealed by metagenomics and culture.</title>
        <authorList>
            <person name="Gilroy R."/>
            <person name="Ravi A."/>
            <person name="Getino M."/>
            <person name="Pursley I."/>
            <person name="Horton D.L."/>
            <person name="Alikhan N.F."/>
            <person name="Baker D."/>
            <person name="Gharbi K."/>
            <person name="Hall N."/>
            <person name="Watson M."/>
            <person name="Adriaenssens E.M."/>
            <person name="Foster-Nyarko E."/>
            <person name="Jarju S."/>
            <person name="Secka A."/>
            <person name="Antonio M."/>
            <person name="Oren A."/>
            <person name="Chaudhuri R.R."/>
            <person name="La Ragione R."/>
            <person name="Hildebrand F."/>
            <person name="Pallen M.J."/>
        </authorList>
    </citation>
    <scope>NUCLEOTIDE SEQUENCE</scope>
    <source>
        <strain evidence="9">17213</strain>
    </source>
</reference>
<dbReference type="InterPro" id="IPR010619">
    <property type="entry name" value="ThrE-like_N"/>
</dbReference>
<dbReference type="PANTHER" id="PTHR34390:SF2">
    <property type="entry name" value="SUCCINATE TRANSPORTER SUBUNIT YJJP-RELATED"/>
    <property type="match status" value="1"/>
</dbReference>
<name>A0A9D9DBN9_9GAMM</name>
<feature type="transmembrane region" description="Helical" evidence="7">
    <location>
        <begin position="203"/>
        <end position="223"/>
    </location>
</feature>
<comment type="similarity">
    <text evidence="6">Belongs to the ThrE exporter (TC 2.A.79) family.</text>
</comment>
<evidence type="ECO:0000256" key="5">
    <source>
        <dbReference type="ARBA" id="ARBA00023136"/>
    </source>
</evidence>
<keyword evidence="2" id="KW-1003">Cell membrane</keyword>
<evidence type="ECO:0000313" key="10">
    <source>
        <dbReference type="Proteomes" id="UP000823631"/>
    </source>
</evidence>
<evidence type="ECO:0000256" key="1">
    <source>
        <dbReference type="ARBA" id="ARBA00004651"/>
    </source>
</evidence>
<feature type="transmembrane region" description="Helical" evidence="7">
    <location>
        <begin position="171"/>
        <end position="191"/>
    </location>
</feature>
<dbReference type="Proteomes" id="UP000823631">
    <property type="component" value="Unassembled WGS sequence"/>
</dbReference>
<dbReference type="GO" id="GO:0015744">
    <property type="term" value="P:succinate transport"/>
    <property type="evidence" value="ECO:0007669"/>
    <property type="project" value="TreeGrafter"/>
</dbReference>
<accession>A0A9D9DBN9</accession>
<dbReference type="Pfam" id="PF06738">
    <property type="entry name" value="ThrE"/>
    <property type="match status" value="1"/>
</dbReference>
<dbReference type="PANTHER" id="PTHR34390">
    <property type="entry name" value="UPF0442 PROTEIN YJJB-RELATED"/>
    <property type="match status" value="1"/>
</dbReference>
<evidence type="ECO:0000256" key="3">
    <source>
        <dbReference type="ARBA" id="ARBA00022692"/>
    </source>
</evidence>
<dbReference type="AlphaFoldDB" id="A0A9D9DBN9"/>
<gene>
    <name evidence="9" type="ORF">IAB19_06125</name>
</gene>
<feature type="transmembrane region" description="Helical" evidence="7">
    <location>
        <begin position="147"/>
        <end position="165"/>
    </location>
</feature>
<comment type="caution">
    <text evidence="9">The sequence shown here is derived from an EMBL/GenBank/DDBJ whole genome shotgun (WGS) entry which is preliminary data.</text>
</comment>
<dbReference type="EMBL" id="JADINH010000131">
    <property type="protein sequence ID" value="MBO8415937.1"/>
    <property type="molecule type" value="Genomic_DNA"/>
</dbReference>
<organism evidence="9 10">
    <name type="scientific">Candidatus Avisuccinivibrio stercorigallinarum</name>
    <dbReference type="NCBI Taxonomy" id="2840704"/>
    <lineage>
        <taxon>Bacteria</taxon>
        <taxon>Pseudomonadati</taxon>
        <taxon>Pseudomonadota</taxon>
        <taxon>Gammaproteobacteria</taxon>
        <taxon>Aeromonadales</taxon>
        <taxon>Succinivibrionaceae</taxon>
        <taxon>Succinivibrionaceae incertae sedis</taxon>
        <taxon>Candidatus Avisuccinivibrio</taxon>
    </lineage>
</organism>
<evidence type="ECO:0000256" key="2">
    <source>
        <dbReference type="ARBA" id="ARBA00022475"/>
    </source>
</evidence>
<reference evidence="9" key="1">
    <citation type="submission" date="2020-10" db="EMBL/GenBank/DDBJ databases">
        <authorList>
            <person name="Gilroy R."/>
        </authorList>
    </citation>
    <scope>NUCLEOTIDE SEQUENCE</scope>
    <source>
        <strain evidence="9">17213</strain>
    </source>
</reference>
<evidence type="ECO:0000259" key="8">
    <source>
        <dbReference type="Pfam" id="PF06738"/>
    </source>
</evidence>
<keyword evidence="4 7" id="KW-1133">Transmembrane helix</keyword>
<keyword evidence="3 7" id="KW-0812">Transmembrane</keyword>
<dbReference type="GO" id="GO:0005886">
    <property type="term" value="C:plasma membrane"/>
    <property type="evidence" value="ECO:0007669"/>
    <property type="project" value="UniProtKB-SubCell"/>
</dbReference>
<dbReference type="GO" id="GO:0022857">
    <property type="term" value="F:transmembrane transporter activity"/>
    <property type="evidence" value="ECO:0007669"/>
    <property type="project" value="InterPro"/>
</dbReference>
<evidence type="ECO:0000256" key="4">
    <source>
        <dbReference type="ARBA" id="ARBA00022989"/>
    </source>
</evidence>
<keyword evidence="5 7" id="KW-0472">Membrane</keyword>
<feature type="domain" description="Threonine/serine exporter-like N-terminal" evidence="8">
    <location>
        <begin position="18"/>
        <end position="257"/>
    </location>
</feature>
<protein>
    <submittedName>
        <fullName evidence="9">Threonine/serine exporter family protein</fullName>
    </submittedName>
</protein>
<evidence type="ECO:0000256" key="6">
    <source>
        <dbReference type="ARBA" id="ARBA00034125"/>
    </source>
</evidence>
<evidence type="ECO:0000256" key="7">
    <source>
        <dbReference type="SAM" id="Phobius"/>
    </source>
</evidence>
<dbReference type="InterPro" id="IPR050539">
    <property type="entry name" value="ThrE_Dicarb/AminoAcid_Exp"/>
</dbReference>
<feature type="transmembrane region" description="Helical" evidence="7">
    <location>
        <begin position="235"/>
        <end position="257"/>
    </location>
</feature>
<evidence type="ECO:0000313" key="9">
    <source>
        <dbReference type="EMBL" id="MBO8415937.1"/>
    </source>
</evidence>
<proteinExistence type="inferred from homology"/>
<comment type="subcellular location">
    <subcellularLocation>
        <location evidence="1">Cell membrane</location>
        <topology evidence="1">Multi-pass membrane protein</topology>
    </subcellularLocation>
</comment>
<sequence>MSSLTSQQPDDLKLKVQVIALIGARLAKYGAETRLILQSMDTLCRAFELKDAQCAFDSQGTKVTCESPQGQIFYYSKVTNYGINMAAVSEYHRICLRAQEGRYRTLEEIHADVLKVKPKVYPRTLIVTLECFAAAAFCYLNLGGLQTCLCAAFGAIILMVTRFFLLDGAFFETFTIITSAFLGAAGACAAAKTIDLPFEDAALAMLSTCLVLVPGFPLINGFLDVFKGYTVSGVLRLMHALVVVVNAAVGIIGATYLSSLFY</sequence>